<accession>A0A6L3SXF3</accession>
<keyword evidence="3" id="KW-1185">Reference proteome</keyword>
<evidence type="ECO:0000256" key="1">
    <source>
        <dbReference type="SAM" id="MobiDB-lite"/>
    </source>
</evidence>
<feature type="region of interest" description="Disordered" evidence="1">
    <location>
        <begin position="69"/>
        <end position="90"/>
    </location>
</feature>
<evidence type="ECO:0000313" key="3">
    <source>
        <dbReference type="Proteomes" id="UP000474159"/>
    </source>
</evidence>
<feature type="region of interest" description="Disordered" evidence="1">
    <location>
        <begin position="102"/>
        <end position="138"/>
    </location>
</feature>
<gene>
    <name evidence="2" type="ORF">F6X53_13945</name>
</gene>
<protein>
    <submittedName>
        <fullName evidence="2">Uncharacterized protein</fullName>
    </submittedName>
</protein>
<sequence>MTMPATPLLDIDDREDYAAESNDLLLAAEARLAEWQQGDLCEAERAVAEEIVEAMRRIHGLLQNHRTRSMQVSAAGAAPEGIRPGHPSGSLLERALRRRRLLPFGQARSGPPAHPPLRPRRWWPNLRRDRVHGGPQDS</sequence>
<comment type="caution">
    <text evidence="2">The sequence shown here is derived from an EMBL/GenBank/DDBJ whole genome shotgun (WGS) entry which is preliminary data.</text>
</comment>
<evidence type="ECO:0000313" key="2">
    <source>
        <dbReference type="EMBL" id="KAB1078499.1"/>
    </source>
</evidence>
<dbReference type="EMBL" id="VZZK01000013">
    <property type="protein sequence ID" value="KAB1078499.1"/>
    <property type="molecule type" value="Genomic_DNA"/>
</dbReference>
<dbReference type="Proteomes" id="UP000474159">
    <property type="component" value="Unassembled WGS sequence"/>
</dbReference>
<dbReference type="AlphaFoldDB" id="A0A6L3SXF3"/>
<dbReference type="RefSeq" id="WP_151000765.1">
    <property type="nucleotide sequence ID" value="NZ_BPQY01000102.1"/>
</dbReference>
<proteinExistence type="predicted"/>
<organism evidence="2 3">
    <name type="scientific">Methylobacterium soli</name>
    <dbReference type="NCBI Taxonomy" id="553447"/>
    <lineage>
        <taxon>Bacteria</taxon>
        <taxon>Pseudomonadati</taxon>
        <taxon>Pseudomonadota</taxon>
        <taxon>Alphaproteobacteria</taxon>
        <taxon>Hyphomicrobiales</taxon>
        <taxon>Methylobacteriaceae</taxon>
        <taxon>Methylobacterium</taxon>
    </lineage>
</organism>
<reference evidence="2 3" key="1">
    <citation type="submission" date="2019-09" db="EMBL/GenBank/DDBJ databases">
        <title>YIM 48816 draft genome.</title>
        <authorList>
            <person name="Jiang L."/>
        </authorList>
    </citation>
    <scope>NUCLEOTIDE SEQUENCE [LARGE SCALE GENOMIC DNA]</scope>
    <source>
        <strain evidence="2 3">YIM 48816</strain>
    </source>
</reference>
<name>A0A6L3SXF3_9HYPH</name>